<dbReference type="Proteomes" id="UP000192980">
    <property type="component" value="Unassembled WGS sequence"/>
</dbReference>
<dbReference type="STRING" id="561061.SAMN05660862_2270"/>
<evidence type="ECO:0000313" key="2">
    <source>
        <dbReference type="Proteomes" id="UP000192980"/>
    </source>
</evidence>
<reference evidence="1 2" key="1">
    <citation type="submission" date="2017-04" db="EMBL/GenBank/DDBJ databases">
        <authorList>
            <person name="Afonso C.L."/>
            <person name="Miller P.J."/>
            <person name="Scott M.A."/>
            <person name="Spackman E."/>
            <person name="Goraichik I."/>
            <person name="Dimitrov K.M."/>
            <person name="Suarez D.L."/>
            <person name="Swayne D.E."/>
        </authorList>
    </citation>
    <scope>NUCLEOTIDE SEQUENCE [LARGE SCALE GENOMIC DNA]</scope>
    <source>
        <strain evidence="1 2">DSM 22418</strain>
    </source>
</reference>
<organism evidence="1 2">
    <name type="scientific">Sphingobacterium psychroaquaticum</name>
    <dbReference type="NCBI Taxonomy" id="561061"/>
    <lineage>
        <taxon>Bacteria</taxon>
        <taxon>Pseudomonadati</taxon>
        <taxon>Bacteroidota</taxon>
        <taxon>Sphingobacteriia</taxon>
        <taxon>Sphingobacteriales</taxon>
        <taxon>Sphingobacteriaceae</taxon>
        <taxon>Sphingobacterium</taxon>
    </lineage>
</organism>
<gene>
    <name evidence="1" type="ORF">SAMN05660862_2270</name>
</gene>
<evidence type="ECO:0000313" key="1">
    <source>
        <dbReference type="EMBL" id="SMG32548.1"/>
    </source>
</evidence>
<protein>
    <submittedName>
        <fullName evidence="1">Uncharacterized protein</fullName>
    </submittedName>
</protein>
<accession>A0A1X7JWB2</accession>
<name>A0A1X7JWB2_9SPHI</name>
<dbReference type="AlphaFoldDB" id="A0A1X7JWB2"/>
<dbReference type="EMBL" id="FXAU01000003">
    <property type="protein sequence ID" value="SMG32548.1"/>
    <property type="molecule type" value="Genomic_DNA"/>
</dbReference>
<keyword evidence="2" id="KW-1185">Reference proteome</keyword>
<proteinExistence type="predicted"/>
<sequence>MKGQIFTFVFYTNDINNPVLYGTPSELIDLLPPKFHFVKNEVFEINAIRYRVTNTSIWKTVGAEVKRGMNIQCEIVE</sequence>